<dbReference type="Proteomes" id="UP001187315">
    <property type="component" value="Unassembled WGS sequence"/>
</dbReference>
<proteinExistence type="predicted"/>
<reference evidence="1" key="1">
    <citation type="submission" date="2023-08" db="EMBL/GenBank/DDBJ databases">
        <title>Pelteobagrus vachellii genome.</title>
        <authorList>
            <person name="Liu H."/>
        </authorList>
    </citation>
    <scope>NUCLEOTIDE SEQUENCE</scope>
    <source>
        <strain evidence="1">PRFRI_2022a</strain>
        <tissue evidence="1">Muscle</tissue>
    </source>
</reference>
<evidence type="ECO:0000313" key="2">
    <source>
        <dbReference type="Proteomes" id="UP001187315"/>
    </source>
</evidence>
<dbReference type="AlphaFoldDB" id="A0AA88LTI7"/>
<keyword evidence="2" id="KW-1185">Reference proteome</keyword>
<sequence length="86" mass="9541">MLGLDGILLQPPRAFWTTGGRDVIRALRSRLMNADLLVVEMSESRATPLRLIIVITEKKQSTRNRTDVHAVVQRACPASTEGQEAN</sequence>
<protein>
    <submittedName>
        <fullName evidence="1">Uncharacterized protein</fullName>
    </submittedName>
</protein>
<name>A0AA88LTI7_TACVA</name>
<evidence type="ECO:0000313" key="1">
    <source>
        <dbReference type="EMBL" id="KAK2823760.1"/>
    </source>
</evidence>
<gene>
    <name evidence="1" type="ORF">Q7C36_020360</name>
</gene>
<organism evidence="1 2">
    <name type="scientific">Tachysurus vachellii</name>
    <name type="common">Darkbarbel catfish</name>
    <name type="synonym">Pelteobagrus vachellii</name>
    <dbReference type="NCBI Taxonomy" id="175792"/>
    <lineage>
        <taxon>Eukaryota</taxon>
        <taxon>Metazoa</taxon>
        <taxon>Chordata</taxon>
        <taxon>Craniata</taxon>
        <taxon>Vertebrata</taxon>
        <taxon>Euteleostomi</taxon>
        <taxon>Actinopterygii</taxon>
        <taxon>Neopterygii</taxon>
        <taxon>Teleostei</taxon>
        <taxon>Ostariophysi</taxon>
        <taxon>Siluriformes</taxon>
        <taxon>Bagridae</taxon>
        <taxon>Tachysurus</taxon>
    </lineage>
</organism>
<accession>A0AA88LTI7</accession>
<dbReference type="EMBL" id="JAVHJS010000021">
    <property type="protein sequence ID" value="KAK2823760.1"/>
    <property type="molecule type" value="Genomic_DNA"/>
</dbReference>
<comment type="caution">
    <text evidence="1">The sequence shown here is derived from an EMBL/GenBank/DDBJ whole genome shotgun (WGS) entry which is preliminary data.</text>
</comment>